<gene>
    <name evidence="2" type="ORF">B1756_03605</name>
</gene>
<keyword evidence="2" id="KW-0808">Transferase</keyword>
<evidence type="ECO:0000259" key="1">
    <source>
        <dbReference type="Pfam" id="PF00535"/>
    </source>
</evidence>
<dbReference type="PANTHER" id="PTHR10859">
    <property type="entry name" value="GLYCOSYL TRANSFERASE"/>
    <property type="match status" value="1"/>
</dbReference>
<dbReference type="InterPro" id="IPR001173">
    <property type="entry name" value="Glyco_trans_2-like"/>
</dbReference>
<organism evidence="2 3">
    <name type="scientific">Natrarchaeobaculum aegyptiacum</name>
    <dbReference type="NCBI Taxonomy" id="745377"/>
    <lineage>
        <taxon>Archaea</taxon>
        <taxon>Methanobacteriati</taxon>
        <taxon>Methanobacteriota</taxon>
        <taxon>Stenosarchaea group</taxon>
        <taxon>Halobacteria</taxon>
        <taxon>Halobacteriales</taxon>
        <taxon>Natrialbaceae</taxon>
        <taxon>Natrarchaeobaculum</taxon>
    </lineage>
</organism>
<dbReference type="Proteomes" id="UP000250088">
    <property type="component" value="Chromosome"/>
</dbReference>
<dbReference type="InterPro" id="IPR029044">
    <property type="entry name" value="Nucleotide-diphossugar_trans"/>
</dbReference>
<dbReference type="GO" id="GO:0016740">
    <property type="term" value="F:transferase activity"/>
    <property type="evidence" value="ECO:0007669"/>
    <property type="project" value="UniProtKB-KW"/>
</dbReference>
<dbReference type="RefSeq" id="WP_086887314.1">
    <property type="nucleotide sequence ID" value="NZ_CP019893.1"/>
</dbReference>
<dbReference type="SUPFAM" id="SSF53448">
    <property type="entry name" value="Nucleotide-diphospho-sugar transferases"/>
    <property type="match status" value="1"/>
</dbReference>
<accession>A0A2Z2HZ58</accession>
<sequence>MSRTVGLVIPAFRPDVDLLRSYVLALEDRLEPETILIELDEPCGETLAALEHLPATVDVAPDRRGKGAAVTAGFCALETEVLAFVDADGSTAVESVAAVVDRVRERRADLAVGSRRHPEADVYNSQSTLRERLGDVFAWVARRVLSVSVWDYQCGTKAIDAGAWAEVASHLCESGFAWDVELLAVVDALGYRIEEVPVTWADAPQSTVSSVGTTLELAGGLLEAHHRAGRLRGDPVHESIGRVVPEAAPVLETLAAESHRRFVSDDE</sequence>
<keyword evidence="3" id="KW-1185">Reference proteome</keyword>
<dbReference type="KEGG" id="naj:B1756_03605"/>
<dbReference type="Gene3D" id="3.90.550.10">
    <property type="entry name" value="Spore Coat Polysaccharide Biosynthesis Protein SpsA, Chain A"/>
    <property type="match status" value="1"/>
</dbReference>
<dbReference type="GeneID" id="32893134"/>
<evidence type="ECO:0000313" key="3">
    <source>
        <dbReference type="Proteomes" id="UP000250088"/>
    </source>
</evidence>
<dbReference type="Pfam" id="PF00535">
    <property type="entry name" value="Glycos_transf_2"/>
    <property type="match status" value="1"/>
</dbReference>
<dbReference type="EMBL" id="CP019893">
    <property type="protein sequence ID" value="ARS88928.1"/>
    <property type="molecule type" value="Genomic_DNA"/>
</dbReference>
<dbReference type="GO" id="GO:0006487">
    <property type="term" value="P:protein N-linked glycosylation"/>
    <property type="evidence" value="ECO:0007669"/>
    <property type="project" value="TreeGrafter"/>
</dbReference>
<name>A0A2Z2HZ58_9EURY</name>
<dbReference type="OrthoDB" id="11098at2157"/>
<dbReference type="PANTHER" id="PTHR10859:SF91">
    <property type="entry name" value="DOLICHYL-PHOSPHATE BETA-GLUCOSYLTRANSFERASE"/>
    <property type="match status" value="1"/>
</dbReference>
<dbReference type="AlphaFoldDB" id="A0A2Z2HZ58"/>
<proteinExistence type="predicted"/>
<protein>
    <submittedName>
        <fullName evidence="2">Dolichol-P-glucose transferase</fullName>
    </submittedName>
</protein>
<feature type="domain" description="Glycosyltransferase 2-like" evidence="1">
    <location>
        <begin position="30"/>
        <end position="130"/>
    </location>
</feature>
<evidence type="ECO:0000313" key="2">
    <source>
        <dbReference type="EMBL" id="ARS88928.1"/>
    </source>
</evidence>
<reference evidence="3" key="1">
    <citation type="submission" date="2017-02" db="EMBL/GenBank/DDBJ databases">
        <title>Natronthermophilus aegyptiacus gen. nov.,sp. nov., an aerobic, extremely halophilic alkalithermophilic archaeon isolated from the athalassohaline Wadi An Natrun, Egypt.</title>
        <authorList>
            <person name="Zhao B."/>
        </authorList>
    </citation>
    <scope>NUCLEOTIDE SEQUENCE [LARGE SCALE GENOMIC DNA]</scope>
    <source>
        <strain evidence="3">JW/NM-HA 15</strain>
    </source>
</reference>